<evidence type="ECO:0000313" key="2">
    <source>
        <dbReference type="WBParaSite" id="ES5_v2.g8118.t1"/>
    </source>
</evidence>
<dbReference type="Proteomes" id="UP000887579">
    <property type="component" value="Unplaced"/>
</dbReference>
<name>A0AC34GU36_9BILA</name>
<sequence length="456" mass="52475">MLQCFIHTVIAGTIPIVFVGSLYIVERELRGNHPLVLRKRFGAVSVVCALSIVTAYIILRAFNVTNYPLELMGFHWYGTIASIFLPILLTSIFYLGSLIIFYLDGSFKLLLSTREWRKAINDVQWIRHTIMGPISEEVAFRACSTSLLIPCMSYGFIVFFWPLFFSFSHLHHIRDDLRNGLSLKKALSYRIFQLAYTYLFGVYATYIFLQTRHIIAPILVHSLFVSLPLFISSRNMGRRAPKPGKPPILPPAKKVLYKVVHPPWMKPEDVKELLWRRHAYNNAVVSLRKVFKQEIEAKEAAGLGIEALRVREKEELNELILENEKRNQEAALKRERQEKEEFEKMTAEFLGDIEKKLSAEAENAKEKTIEVKKMIEMSQTFVTKDNMDEKLKEALENPVVFDYCIDLNGNKFFDPVPMKFVEGTPTRQKSRAFDRSLVQPRNIETPPPPPASASSI</sequence>
<reference evidence="2" key="1">
    <citation type="submission" date="2022-11" db="UniProtKB">
        <authorList>
            <consortium name="WormBaseParasite"/>
        </authorList>
    </citation>
    <scope>IDENTIFICATION</scope>
</reference>
<accession>A0AC34GU36</accession>
<proteinExistence type="predicted"/>
<organism evidence="1 2">
    <name type="scientific">Panagrolaimus sp. ES5</name>
    <dbReference type="NCBI Taxonomy" id="591445"/>
    <lineage>
        <taxon>Eukaryota</taxon>
        <taxon>Metazoa</taxon>
        <taxon>Ecdysozoa</taxon>
        <taxon>Nematoda</taxon>
        <taxon>Chromadorea</taxon>
        <taxon>Rhabditida</taxon>
        <taxon>Tylenchina</taxon>
        <taxon>Panagrolaimomorpha</taxon>
        <taxon>Panagrolaimoidea</taxon>
        <taxon>Panagrolaimidae</taxon>
        <taxon>Panagrolaimus</taxon>
    </lineage>
</organism>
<protein>
    <submittedName>
        <fullName evidence="2">Small ribosomal subunit protein mS26</fullName>
    </submittedName>
</protein>
<evidence type="ECO:0000313" key="1">
    <source>
        <dbReference type="Proteomes" id="UP000887579"/>
    </source>
</evidence>
<dbReference type="WBParaSite" id="ES5_v2.g8118.t1">
    <property type="protein sequence ID" value="ES5_v2.g8118.t1"/>
    <property type="gene ID" value="ES5_v2.g8118"/>
</dbReference>